<dbReference type="AlphaFoldDB" id="A0ABD2Z9I7"/>
<dbReference type="EMBL" id="JBJUIK010000010">
    <property type="protein sequence ID" value="KAL3516140.1"/>
    <property type="molecule type" value="Genomic_DNA"/>
</dbReference>
<proteinExistence type="predicted"/>
<reference evidence="1 2" key="1">
    <citation type="submission" date="2024-11" db="EMBL/GenBank/DDBJ databases">
        <title>A near-complete genome assembly of Cinchona calisaya.</title>
        <authorList>
            <person name="Lian D.C."/>
            <person name="Zhao X.W."/>
            <person name="Wei L."/>
        </authorList>
    </citation>
    <scope>NUCLEOTIDE SEQUENCE [LARGE SCALE GENOMIC DNA]</scope>
    <source>
        <tissue evidence="1">Nenye</tissue>
    </source>
</reference>
<organism evidence="1 2">
    <name type="scientific">Cinchona calisaya</name>
    <dbReference type="NCBI Taxonomy" id="153742"/>
    <lineage>
        <taxon>Eukaryota</taxon>
        <taxon>Viridiplantae</taxon>
        <taxon>Streptophyta</taxon>
        <taxon>Embryophyta</taxon>
        <taxon>Tracheophyta</taxon>
        <taxon>Spermatophyta</taxon>
        <taxon>Magnoliopsida</taxon>
        <taxon>eudicotyledons</taxon>
        <taxon>Gunneridae</taxon>
        <taxon>Pentapetalae</taxon>
        <taxon>asterids</taxon>
        <taxon>lamiids</taxon>
        <taxon>Gentianales</taxon>
        <taxon>Rubiaceae</taxon>
        <taxon>Cinchonoideae</taxon>
        <taxon>Cinchoneae</taxon>
        <taxon>Cinchona</taxon>
    </lineage>
</organism>
<sequence length="94" mass="10239">MSLEALETRKSALVMEGLDLEDRTYDVVTSLARSKFNHFPRLLGQAKKIADWMLLPHHALSHSAIIRNGQCQISSGAVVRLNCSGFISDSGGGL</sequence>
<evidence type="ECO:0000313" key="2">
    <source>
        <dbReference type="Proteomes" id="UP001630127"/>
    </source>
</evidence>
<keyword evidence="2" id="KW-1185">Reference proteome</keyword>
<protein>
    <submittedName>
        <fullName evidence="1">Uncharacterized protein</fullName>
    </submittedName>
</protein>
<comment type="caution">
    <text evidence="1">The sequence shown here is derived from an EMBL/GenBank/DDBJ whole genome shotgun (WGS) entry which is preliminary data.</text>
</comment>
<accession>A0ABD2Z9I7</accession>
<evidence type="ECO:0000313" key="1">
    <source>
        <dbReference type="EMBL" id="KAL3516140.1"/>
    </source>
</evidence>
<name>A0ABD2Z9I7_9GENT</name>
<gene>
    <name evidence="1" type="ORF">ACH5RR_023042</name>
</gene>
<dbReference type="Proteomes" id="UP001630127">
    <property type="component" value="Unassembled WGS sequence"/>
</dbReference>